<protein>
    <submittedName>
        <fullName evidence="2">Uncharacterized protein</fullName>
    </submittedName>
</protein>
<sequence>MTTAPPALQQSLQVVVELPMLIQQRRRAPILRWILTMLHAVEREFAQHRGFRDWVAGQLSRFADDLEQAEHHVDEVADQASQGVERLGNQQADRMAALERSNVELRDLVARLQGQIDLLVRLQRSGAQ</sequence>
<name>A0A2P4Y9U1_9STRA</name>
<accession>A0A2P4Y9U1</accession>
<dbReference type="AlphaFoldDB" id="A0A2P4Y9U1"/>
<comment type="caution">
    <text evidence="2">The sequence shown here is derived from an EMBL/GenBank/DDBJ whole genome shotgun (WGS) entry which is preliminary data.</text>
</comment>
<keyword evidence="3" id="KW-1185">Reference proteome</keyword>
<reference evidence="2 3" key="1">
    <citation type="journal article" date="2017" name="Genome Biol. Evol.">
        <title>Phytophthora megakarya and P. palmivora, closely related causal agents of cacao black pod rot, underwent increases in genome sizes and gene numbers by different mechanisms.</title>
        <authorList>
            <person name="Ali S.S."/>
            <person name="Shao J."/>
            <person name="Lary D.J."/>
            <person name="Kronmiller B."/>
            <person name="Shen D."/>
            <person name="Strem M.D."/>
            <person name="Amoako-Attah I."/>
            <person name="Akrofi A.Y."/>
            <person name="Begoude B.A."/>
            <person name="Ten Hoopen G.M."/>
            <person name="Coulibaly K."/>
            <person name="Kebe B.I."/>
            <person name="Melnick R.L."/>
            <person name="Guiltinan M.J."/>
            <person name="Tyler B.M."/>
            <person name="Meinhardt L.W."/>
            <person name="Bailey B.A."/>
        </authorList>
    </citation>
    <scope>NUCLEOTIDE SEQUENCE [LARGE SCALE GENOMIC DNA]</scope>
    <source>
        <strain evidence="3">sbr112.9</strain>
    </source>
</reference>
<dbReference type="Proteomes" id="UP000237271">
    <property type="component" value="Unassembled WGS sequence"/>
</dbReference>
<keyword evidence="1" id="KW-0175">Coiled coil</keyword>
<evidence type="ECO:0000313" key="2">
    <source>
        <dbReference type="EMBL" id="POM74584.1"/>
    </source>
</evidence>
<evidence type="ECO:0000313" key="3">
    <source>
        <dbReference type="Proteomes" id="UP000237271"/>
    </source>
</evidence>
<feature type="coiled-coil region" evidence="1">
    <location>
        <begin position="59"/>
        <end position="115"/>
    </location>
</feature>
<organism evidence="2 3">
    <name type="scientific">Phytophthora palmivora</name>
    <dbReference type="NCBI Taxonomy" id="4796"/>
    <lineage>
        <taxon>Eukaryota</taxon>
        <taxon>Sar</taxon>
        <taxon>Stramenopiles</taxon>
        <taxon>Oomycota</taxon>
        <taxon>Peronosporomycetes</taxon>
        <taxon>Peronosporales</taxon>
        <taxon>Peronosporaceae</taxon>
        <taxon>Phytophthora</taxon>
    </lineage>
</organism>
<gene>
    <name evidence="2" type="ORF">PHPALM_8440</name>
</gene>
<dbReference type="EMBL" id="NCKW01004790">
    <property type="protein sequence ID" value="POM74584.1"/>
    <property type="molecule type" value="Genomic_DNA"/>
</dbReference>
<proteinExistence type="predicted"/>
<evidence type="ECO:0000256" key="1">
    <source>
        <dbReference type="SAM" id="Coils"/>
    </source>
</evidence>
<dbReference type="OrthoDB" id="124815at2759"/>